<protein>
    <submittedName>
        <fullName evidence="1">Uncharacterized protein</fullName>
    </submittedName>
</protein>
<dbReference type="PANTHER" id="PTHR31757:SF0">
    <property type="entry name" value="SLL0781 PROTEIN"/>
    <property type="match status" value="1"/>
</dbReference>
<dbReference type="HOGENOM" id="CLU_112790_0_0_6"/>
<evidence type="ECO:0000313" key="2">
    <source>
        <dbReference type="Proteomes" id="UP000000639"/>
    </source>
</evidence>
<dbReference type="Proteomes" id="UP000000639">
    <property type="component" value="Chromosome"/>
</dbReference>
<gene>
    <name evidence="1" type="ordered locus">Ping_2673</name>
</gene>
<dbReference type="eggNOG" id="COG3558">
    <property type="taxonomic scope" value="Bacteria"/>
</dbReference>
<dbReference type="PANTHER" id="PTHR31757">
    <property type="entry name" value="SLL0781 PROTEIN"/>
    <property type="match status" value="1"/>
</dbReference>
<dbReference type="Pfam" id="PF07080">
    <property type="entry name" value="DUF1348"/>
    <property type="match status" value="1"/>
</dbReference>
<organism evidence="1 2">
    <name type="scientific">Psychromonas ingrahamii (strain DSM 17664 / CCUG 51855 / 37)</name>
    <dbReference type="NCBI Taxonomy" id="357804"/>
    <lineage>
        <taxon>Bacteria</taxon>
        <taxon>Pseudomonadati</taxon>
        <taxon>Pseudomonadota</taxon>
        <taxon>Gammaproteobacteria</taxon>
        <taxon>Alteromonadales</taxon>
        <taxon>Psychromonadaceae</taxon>
        <taxon>Psychromonas</taxon>
    </lineage>
</organism>
<accession>A1SY21</accession>
<dbReference type="InterPro" id="IPR009783">
    <property type="entry name" value="DUF1348"/>
</dbReference>
<evidence type="ECO:0000313" key="1">
    <source>
        <dbReference type="EMBL" id="ABM04386.1"/>
    </source>
</evidence>
<proteinExistence type="predicted"/>
<dbReference type="AlphaFoldDB" id="A1SY21"/>
<name>A1SY21_PSYIN</name>
<dbReference type="SUPFAM" id="SSF54427">
    <property type="entry name" value="NTF2-like"/>
    <property type="match status" value="1"/>
</dbReference>
<dbReference type="RefSeq" id="WP_011770943.1">
    <property type="nucleotide sequence ID" value="NC_008709.1"/>
</dbReference>
<dbReference type="KEGG" id="pin:Ping_2673"/>
<reference evidence="1 2" key="1">
    <citation type="submission" date="2007-01" db="EMBL/GenBank/DDBJ databases">
        <title>Complete sequence of Psychromonas ingrahamii 37.</title>
        <authorList>
            <consortium name="US DOE Joint Genome Institute"/>
            <person name="Copeland A."/>
            <person name="Lucas S."/>
            <person name="Lapidus A."/>
            <person name="Barry K."/>
            <person name="Detter J.C."/>
            <person name="Glavina del Rio T."/>
            <person name="Hammon N."/>
            <person name="Israni S."/>
            <person name="Dalin E."/>
            <person name="Tice H."/>
            <person name="Pitluck S."/>
            <person name="Thompson L.S."/>
            <person name="Brettin T."/>
            <person name="Bruce D."/>
            <person name="Han C."/>
            <person name="Tapia R."/>
            <person name="Schmutz J."/>
            <person name="Larimer F."/>
            <person name="Land M."/>
            <person name="Hauser L."/>
            <person name="Kyrpides N."/>
            <person name="Ivanova N."/>
            <person name="Staley J."/>
            <person name="Richardson P."/>
        </authorList>
    </citation>
    <scope>NUCLEOTIDE SEQUENCE [LARGE SCALE GENOMIC DNA]</scope>
    <source>
        <strain evidence="1 2">37</strain>
    </source>
</reference>
<dbReference type="Gene3D" id="3.10.450.50">
    <property type="match status" value="1"/>
</dbReference>
<keyword evidence="2" id="KW-1185">Reference proteome</keyword>
<dbReference type="InterPro" id="IPR032710">
    <property type="entry name" value="NTF2-like_dom_sf"/>
</dbReference>
<dbReference type="EMBL" id="CP000510">
    <property type="protein sequence ID" value="ABM04386.1"/>
    <property type="molecule type" value="Genomic_DNA"/>
</dbReference>
<dbReference type="OrthoDB" id="9787970at2"/>
<sequence>MNFDINIEDIRKPLPIFSKEEAILKARLAEDAWNNQDPTKIATAYSLDSRWRNRDSFLVGRAEIVVFLTAKWKKEQDYRLIKELWAYEGNRIAVRFVYEWHDDKGNWFRSHGNENWQFNDQGLMTERHASINDQAISEVERKFRWPAGRRPDNHPGLTELGL</sequence>